<dbReference type="InterPro" id="IPR002571">
    <property type="entry name" value="HrcA"/>
</dbReference>
<dbReference type="InterPro" id="IPR029016">
    <property type="entry name" value="GAF-like_dom_sf"/>
</dbReference>
<evidence type="ECO:0000259" key="7">
    <source>
        <dbReference type="Pfam" id="PF01628"/>
    </source>
</evidence>
<evidence type="ECO:0000256" key="2">
    <source>
        <dbReference type="ARBA" id="ARBA00023015"/>
    </source>
</evidence>
<dbReference type="HAMAP" id="MF_00081">
    <property type="entry name" value="HrcA"/>
    <property type="match status" value="1"/>
</dbReference>
<accession>A0A0A7I7R8</accession>
<keyword evidence="3 6" id="KW-0346">Stress response</keyword>
<dbReference type="PIRSF" id="PIRSF005485">
    <property type="entry name" value="HrcA"/>
    <property type="match status" value="1"/>
</dbReference>
<sequence length="361" mass="39105">MTQTRRMQVLRAVVEDYIRSQEPVGSSALIARHNLKVSSATIRKDMAALEDEGFLTQPHTSAGRVPTERGYRYFVDSLSEFVPLTEPQREAIRTLLDGSVNLQDALQRSARLLARFTGQVAVVASPALSKARLWHLEVIAVSSTSLLAVVVTDTGRVAQHILTVPHLPDGRHLQEFCDAVNARCSTQTLRRAARTIRVMHADATHADLEGLPNRLADAFETMADEERTNELFVAGVSTLAHQHDSVQDLTPLFDALEERAVLMHLMSQLSTAGDANGVGVAIGSETNNPDLAHAAVVSGGYGRTTPYGGPDAVNKTGQEPIAFVGSIGPTHMNYEIAMAAVHAVARYLTALVSNNDMEITR</sequence>
<evidence type="ECO:0000256" key="6">
    <source>
        <dbReference type="HAMAP-Rule" id="MF_00081"/>
    </source>
</evidence>
<proteinExistence type="inferred from homology"/>
<dbReference type="Pfam" id="PF01628">
    <property type="entry name" value="HrcA"/>
    <property type="match status" value="1"/>
</dbReference>
<keyword evidence="9" id="KW-1185">Reference proteome</keyword>
<feature type="domain" description="Heat-inducible transcription repressor HrcA C-terminal" evidence="7">
    <location>
        <begin position="104"/>
        <end position="336"/>
    </location>
</feature>
<gene>
    <name evidence="6" type="primary">hrcA</name>
    <name evidence="8" type="ORF">AH67_04580</name>
</gene>
<organism evidence="8 9">
    <name type="scientific">Bifidobacterium pseudolongum PV8-2</name>
    <dbReference type="NCBI Taxonomy" id="1447715"/>
    <lineage>
        <taxon>Bacteria</taxon>
        <taxon>Bacillati</taxon>
        <taxon>Actinomycetota</taxon>
        <taxon>Actinomycetes</taxon>
        <taxon>Bifidobacteriales</taxon>
        <taxon>Bifidobacteriaceae</taxon>
        <taxon>Bifidobacterium</taxon>
    </lineage>
</organism>
<keyword evidence="1 6" id="KW-0678">Repressor</keyword>
<dbReference type="PANTHER" id="PTHR34824">
    <property type="entry name" value="HEAT-INDUCIBLE TRANSCRIPTION REPRESSOR HRCA"/>
    <property type="match status" value="1"/>
</dbReference>
<dbReference type="OrthoDB" id="9783139at2"/>
<dbReference type="EMBL" id="CP007457">
    <property type="protein sequence ID" value="AIZ16288.1"/>
    <property type="molecule type" value="Genomic_DNA"/>
</dbReference>
<dbReference type="NCBIfam" id="TIGR00331">
    <property type="entry name" value="hrcA"/>
    <property type="match status" value="1"/>
</dbReference>
<evidence type="ECO:0000256" key="1">
    <source>
        <dbReference type="ARBA" id="ARBA00022491"/>
    </source>
</evidence>
<dbReference type="InterPro" id="IPR036390">
    <property type="entry name" value="WH_DNA-bd_sf"/>
</dbReference>
<dbReference type="SUPFAM" id="SSF55781">
    <property type="entry name" value="GAF domain-like"/>
    <property type="match status" value="1"/>
</dbReference>
<dbReference type="GO" id="GO:0003677">
    <property type="term" value="F:DNA binding"/>
    <property type="evidence" value="ECO:0007669"/>
    <property type="project" value="InterPro"/>
</dbReference>
<dbReference type="HOGENOM" id="CLU_050019_2_0_11"/>
<comment type="similarity">
    <text evidence="6">Belongs to the HrcA family.</text>
</comment>
<dbReference type="GO" id="GO:0045892">
    <property type="term" value="P:negative regulation of DNA-templated transcription"/>
    <property type="evidence" value="ECO:0007669"/>
    <property type="project" value="UniProtKB-UniRule"/>
</dbReference>
<name>A0A0A7I7R8_9BIFI</name>
<dbReference type="RefSeq" id="WP_039173240.1">
    <property type="nucleotide sequence ID" value="NZ_CP007457.1"/>
</dbReference>
<comment type="function">
    <text evidence="5 6">Negative regulator of class I heat shock genes (grpE-dnaK-dnaJ and groELS operons). Prevents heat-shock induction of these operons.</text>
</comment>
<dbReference type="AlphaFoldDB" id="A0A0A7I7R8"/>
<dbReference type="KEGG" id="bpsp:AH67_04580"/>
<protein>
    <recommendedName>
        <fullName evidence="6">Heat-inducible transcription repressor HrcA</fullName>
    </recommendedName>
</protein>
<dbReference type="InterPro" id="IPR023120">
    <property type="entry name" value="WHTH_transcript_rep_HrcA_IDD"/>
</dbReference>
<dbReference type="Proteomes" id="UP000030636">
    <property type="component" value="Chromosome"/>
</dbReference>
<keyword evidence="4 6" id="KW-0804">Transcription</keyword>
<evidence type="ECO:0000256" key="5">
    <source>
        <dbReference type="ARBA" id="ARBA00055319"/>
    </source>
</evidence>
<dbReference type="STRING" id="1447715.AH67_04580"/>
<dbReference type="Gene3D" id="3.30.450.40">
    <property type="match status" value="1"/>
</dbReference>
<keyword evidence="2 6" id="KW-0805">Transcription regulation</keyword>
<dbReference type="PANTHER" id="PTHR34824:SF1">
    <property type="entry name" value="HEAT-INDUCIBLE TRANSCRIPTION REPRESSOR HRCA"/>
    <property type="match status" value="1"/>
</dbReference>
<evidence type="ECO:0000256" key="3">
    <source>
        <dbReference type="ARBA" id="ARBA00023016"/>
    </source>
</evidence>
<evidence type="ECO:0000313" key="9">
    <source>
        <dbReference type="Proteomes" id="UP000030636"/>
    </source>
</evidence>
<evidence type="ECO:0000256" key="4">
    <source>
        <dbReference type="ARBA" id="ARBA00023163"/>
    </source>
</evidence>
<dbReference type="Gene3D" id="3.30.390.60">
    <property type="entry name" value="Heat-inducible transcription repressor hrca homolog, domain 3"/>
    <property type="match status" value="1"/>
</dbReference>
<evidence type="ECO:0000313" key="8">
    <source>
        <dbReference type="EMBL" id="AIZ16288.1"/>
    </source>
</evidence>
<dbReference type="FunFam" id="1.10.10.10:FF:000049">
    <property type="entry name" value="Heat-inducible transcription repressor HrcA"/>
    <property type="match status" value="1"/>
</dbReference>
<dbReference type="InterPro" id="IPR036388">
    <property type="entry name" value="WH-like_DNA-bd_sf"/>
</dbReference>
<dbReference type="SUPFAM" id="SSF46785">
    <property type="entry name" value="Winged helix' DNA-binding domain"/>
    <property type="match status" value="1"/>
</dbReference>
<reference evidence="8 9" key="1">
    <citation type="journal article" date="2015" name="Genome Announc.">
        <title>Bifidobacterium pseudolongum Strain PV8-2, Isolated from a Stool Sample of an Anemic Kenyan Infant.</title>
        <authorList>
            <person name="Vazquez-Gutierrez P."/>
            <person name="Lacroix C."/>
            <person name="Chassard C."/>
            <person name="Klumpp J."/>
            <person name="Stevens M.J."/>
            <person name="Jans C."/>
        </authorList>
    </citation>
    <scope>NUCLEOTIDE SEQUENCE [LARGE SCALE GENOMIC DNA]</scope>
    <source>
        <strain evidence="8 9">PV8-2</strain>
    </source>
</reference>
<dbReference type="InterPro" id="IPR021153">
    <property type="entry name" value="HrcA_C"/>
</dbReference>
<dbReference type="Gene3D" id="1.10.10.10">
    <property type="entry name" value="Winged helix-like DNA-binding domain superfamily/Winged helix DNA-binding domain"/>
    <property type="match status" value="1"/>
</dbReference>